<dbReference type="InterPro" id="IPR053812">
    <property type="entry name" value="HTH_Sigma70_ECF-like"/>
</dbReference>
<dbReference type="NCBIfam" id="TIGR02937">
    <property type="entry name" value="sigma70-ECF"/>
    <property type="match status" value="1"/>
</dbReference>
<comment type="caution">
    <text evidence="3">The sequence shown here is derived from an EMBL/GenBank/DDBJ whole genome shotgun (WGS) entry which is preliminary data.</text>
</comment>
<feature type="compositionally biased region" description="Basic and acidic residues" evidence="1">
    <location>
        <begin position="1"/>
        <end position="12"/>
    </location>
</feature>
<dbReference type="Gene3D" id="1.10.10.10">
    <property type="entry name" value="Winged helix-like DNA-binding domain superfamily/Winged helix DNA-binding domain"/>
    <property type="match status" value="1"/>
</dbReference>
<dbReference type="Pfam" id="PF07638">
    <property type="entry name" value="Sigma70_ECF"/>
    <property type="match status" value="1"/>
</dbReference>
<dbReference type="NCBIfam" id="TIGR02999">
    <property type="entry name" value="Sig-70_X6"/>
    <property type="match status" value="1"/>
</dbReference>
<feature type="region of interest" description="Disordered" evidence="1">
    <location>
        <begin position="1"/>
        <end position="21"/>
    </location>
</feature>
<evidence type="ECO:0000256" key="1">
    <source>
        <dbReference type="SAM" id="MobiDB-lite"/>
    </source>
</evidence>
<evidence type="ECO:0000313" key="4">
    <source>
        <dbReference type="Proteomes" id="UP000255207"/>
    </source>
</evidence>
<dbReference type="InterPro" id="IPR014284">
    <property type="entry name" value="RNA_pol_sigma-70_dom"/>
</dbReference>
<accession>A0A370L6Q8</accession>
<dbReference type="InterPro" id="IPR013324">
    <property type="entry name" value="RNA_pol_sigma_r3/r4-like"/>
</dbReference>
<evidence type="ECO:0000313" key="3">
    <source>
        <dbReference type="EMBL" id="RDJ25430.1"/>
    </source>
</evidence>
<dbReference type="AlphaFoldDB" id="A0A370L6Q8"/>
<gene>
    <name evidence="3" type="ORF">DWE98_11930</name>
</gene>
<dbReference type="OrthoDB" id="128473at2"/>
<organism evidence="3 4">
    <name type="scientific">Bosea caraganae</name>
    <dbReference type="NCBI Taxonomy" id="2763117"/>
    <lineage>
        <taxon>Bacteria</taxon>
        <taxon>Pseudomonadati</taxon>
        <taxon>Pseudomonadota</taxon>
        <taxon>Alphaproteobacteria</taxon>
        <taxon>Hyphomicrobiales</taxon>
        <taxon>Boseaceae</taxon>
        <taxon>Bosea</taxon>
    </lineage>
</organism>
<dbReference type="InterPro" id="IPR036388">
    <property type="entry name" value="WH-like_DNA-bd_sf"/>
</dbReference>
<evidence type="ECO:0000259" key="2">
    <source>
        <dbReference type="Pfam" id="PF07638"/>
    </source>
</evidence>
<dbReference type="InterPro" id="IPR011517">
    <property type="entry name" value="RNA_pol_sigma70_ECF-like"/>
</dbReference>
<sequence length="188" mass="21075">MAQDHVDPDQPHGDGAAPAPPLQLDHLTRSLYDVLHTIAHRERLRAGRPATLQTTALISESYLKLRQSRGWNSEEHFLASAATAMRHVLVDAARARLSRKRGDGIRAVPLDEEHDELPEVDDGDVVRISDALAALEQVDERLVKVVECRFFAGYSEEETARILGISARTVRRDWLQAKAWLFRELQGG</sequence>
<dbReference type="EMBL" id="QQTP01000005">
    <property type="protein sequence ID" value="RDJ25430.1"/>
    <property type="molecule type" value="Genomic_DNA"/>
</dbReference>
<dbReference type="RefSeq" id="WP_114829476.1">
    <property type="nucleotide sequence ID" value="NZ_QQTO01000021.1"/>
</dbReference>
<dbReference type="Proteomes" id="UP000255207">
    <property type="component" value="Unassembled WGS sequence"/>
</dbReference>
<dbReference type="GO" id="GO:0006352">
    <property type="term" value="P:DNA-templated transcription initiation"/>
    <property type="evidence" value="ECO:0007669"/>
    <property type="project" value="InterPro"/>
</dbReference>
<dbReference type="SUPFAM" id="SSF88659">
    <property type="entry name" value="Sigma3 and sigma4 domains of RNA polymerase sigma factors"/>
    <property type="match status" value="1"/>
</dbReference>
<keyword evidence="4" id="KW-1185">Reference proteome</keyword>
<protein>
    <submittedName>
        <fullName evidence="3">RNA polymerase subunit sigma</fullName>
    </submittedName>
</protein>
<feature type="domain" description="RNA polymerase sigma-70 ECF-like HTH" evidence="2">
    <location>
        <begin position="25"/>
        <end position="186"/>
    </location>
</feature>
<reference evidence="4" key="1">
    <citation type="submission" date="2018-07" db="EMBL/GenBank/DDBJ databases">
        <authorList>
            <person name="Safronova V.I."/>
            <person name="Chirak E.R."/>
            <person name="Sazanova A.L."/>
        </authorList>
    </citation>
    <scope>NUCLEOTIDE SEQUENCE [LARGE SCALE GENOMIC DNA]</scope>
    <source>
        <strain evidence="4">RCAM04685</strain>
    </source>
</reference>
<name>A0A370L6Q8_9HYPH</name>
<dbReference type="GO" id="GO:0003700">
    <property type="term" value="F:DNA-binding transcription factor activity"/>
    <property type="evidence" value="ECO:0007669"/>
    <property type="project" value="InterPro"/>
</dbReference>
<proteinExistence type="predicted"/>